<name>A0A430BVF1_SPHYA</name>
<keyword evidence="2" id="KW-0238">DNA-binding</keyword>
<dbReference type="SMART" id="SM00411">
    <property type="entry name" value="BHL"/>
    <property type="match status" value="1"/>
</dbReference>
<gene>
    <name evidence="4" type="ORF">DAH51_13180</name>
</gene>
<dbReference type="CDD" id="cd13836">
    <property type="entry name" value="IHF_B"/>
    <property type="match status" value="1"/>
</dbReference>
<evidence type="ECO:0000256" key="2">
    <source>
        <dbReference type="ARBA" id="ARBA00023125"/>
    </source>
</evidence>
<proteinExistence type="inferred from homology"/>
<evidence type="ECO:0000256" key="3">
    <source>
        <dbReference type="RuleBase" id="RU003939"/>
    </source>
</evidence>
<dbReference type="PANTHER" id="PTHR33175:SF5">
    <property type="entry name" value="INTEGRATION HOST FACTOR SUBUNIT BETA"/>
    <property type="match status" value="1"/>
</dbReference>
<evidence type="ECO:0000256" key="1">
    <source>
        <dbReference type="ARBA" id="ARBA00010529"/>
    </source>
</evidence>
<sequence length="98" mass="10817">MVRSELITRISEEYPDLSAADAETIVETFFGSIAEQLRSGGRVELRGFGAFSVRAYEARNGRNPRTGAAVPVEPKSRVHFKPGKAMLERLNPRAPLES</sequence>
<reference evidence="4 5" key="1">
    <citation type="submission" date="2018-07" db="EMBL/GenBank/DDBJ databases">
        <title>Genomic and Epidemiologic Investigation of an Indolent Hospital Outbreak.</title>
        <authorList>
            <person name="Johnson R.C."/>
            <person name="Deming C."/>
            <person name="Conlan S."/>
            <person name="Zellmer C.J."/>
            <person name="Michelin A.V."/>
            <person name="Lee-Lin S."/>
            <person name="Thomas P.J."/>
            <person name="Park M."/>
            <person name="Weingarten R.A."/>
            <person name="Less J."/>
            <person name="Dekker J.P."/>
            <person name="Frank K.M."/>
            <person name="Musser K.A."/>
            <person name="Mcquiston J.R."/>
            <person name="Henderson D.K."/>
            <person name="Lau A.F."/>
            <person name="Palmore T.N."/>
            <person name="Segre J.A."/>
        </authorList>
    </citation>
    <scope>NUCLEOTIDE SEQUENCE [LARGE SCALE GENOMIC DNA]</scope>
    <source>
        <strain evidence="4 5">SK-NIH.Env6_1116</strain>
    </source>
</reference>
<dbReference type="PRINTS" id="PR01727">
    <property type="entry name" value="DNABINDINGHU"/>
</dbReference>
<dbReference type="GO" id="GO:0003677">
    <property type="term" value="F:DNA binding"/>
    <property type="evidence" value="ECO:0007669"/>
    <property type="project" value="UniProtKB-KW"/>
</dbReference>
<accession>A0A430BVF1</accession>
<organism evidence="4 5">
    <name type="scientific">Sphingobium yanoikuyae</name>
    <name type="common">Sphingomonas yanoikuyae</name>
    <dbReference type="NCBI Taxonomy" id="13690"/>
    <lineage>
        <taxon>Bacteria</taxon>
        <taxon>Pseudomonadati</taxon>
        <taxon>Pseudomonadota</taxon>
        <taxon>Alphaproteobacteria</taxon>
        <taxon>Sphingomonadales</taxon>
        <taxon>Sphingomonadaceae</taxon>
        <taxon>Sphingobium</taxon>
    </lineage>
</organism>
<evidence type="ECO:0000313" key="5">
    <source>
        <dbReference type="Proteomes" id="UP000287401"/>
    </source>
</evidence>
<dbReference type="Gene3D" id="4.10.520.10">
    <property type="entry name" value="IHF-like DNA-binding proteins"/>
    <property type="match status" value="1"/>
</dbReference>
<dbReference type="AlphaFoldDB" id="A0A430BVF1"/>
<dbReference type="Pfam" id="PF00216">
    <property type="entry name" value="Bac_DNA_binding"/>
    <property type="match status" value="1"/>
</dbReference>
<dbReference type="GO" id="GO:0005829">
    <property type="term" value="C:cytosol"/>
    <property type="evidence" value="ECO:0007669"/>
    <property type="project" value="TreeGrafter"/>
</dbReference>
<dbReference type="SUPFAM" id="SSF47729">
    <property type="entry name" value="IHF-like DNA-binding proteins"/>
    <property type="match status" value="1"/>
</dbReference>
<dbReference type="GO" id="GO:0030527">
    <property type="term" value="F:structural constituent of chromatin"/>
    <property type="evidence" value="ECO:0007669"/>
    <property type="project" value="InterPro"/>
</dbReference>
<dbReference type="EMBL" id="QRAL01000012">
    <property type="protein sequence ID" value="RSU56580.1"/>
    <property type="molecule type" value="Genomic_DNA"/>
</dbReference>
<dbReference type="RefSeq" id="WP_125998554.1">
    <property type="nucleotide sequence ID" value="NZ_QRAL01000012.1"/>
</dbReference>
<comment type="caution">
    <text evidence="4">The sequence shown here is derived from an EMBL/GenBank/DDBJ whole genome shotgun (WGS) entry which is preliminary data.</text>
</comment>
<evidence type="ECO:0000313" key="4">
    <source>
        <dbReference type="EMBL" id="RSU56580.1"/>
    </source>
</evidence>
<dbReference type="PANTHER" id="PTHR33175">
    <property type="entry name" value="DNA-BINDING PROTEIN HU"/>
    <property type="match status" value="1"/>
</dbReference>
<comment type="similarity">
    <text evidence="1 3">Belongs to the bacterial histone-like protein family.</text>
</comment>
<dbReference type="InterPro" id="IPR010992">
    <property type="entry name" value="IHF-like_DNA-bd_dom_sf"/>
</dbReference>
<protein>
    <submittedName>
        <fullName evidence="4">Integration host factor subunit beta</fullName>
    </submittedName>
</protein>
<dbReference type="Proteomes" id="UP000287401">
    <property type="component" value="Unassembled WGS sequence"/>
</dbReference>
<dbReference type="InterPro" id="IPR000119">
    <property type="entry name" value="Hist_DNA-bd"/>
</dbReference>